<dbReference type="STRING" id="1121476.SAMN02745751_01052"/>
<evidence type="ECO:0000256" key="2">
    <source>
        <dbReference type="ARBA" id="ARBA00017703"/>
    </source>
</evidence>
<dbReference type="GO" id="GO:0006261">
    <property type="term" value="P:DNA-templated DNA replication"/>
    <property type="evidence" value="ECO:0007669"/>
    <property type="project" value="TreeGrafter"/>
</dbReference>
<dbReference type="SUPFAM" id="SSF48019">
    <property type="entry name" value="post-AAA+ oligomerization domain-like"/>
    <property type="match status" value="1"/>
</dbReference>
<feature type="domain" description="DNA polymerase III delta subunit-like C-terminal" evidence="10">
    <location>
        <begin position="209"/>
        <end position="327"/>
    </location>
</feature>
<evidence type="ECO:0000313" key="12">
    <source>
        <dbReference type="Proteomes" id="UP000184052"/>
    </source>
</evidence>
<evidence type="ECO:0000256" key="3">
    <source>
        <dbReference type="ARBA" id="ARBA00022679"/>
    </source>
</evidence>
<dbReference type="InterPro" id="IPR027417">
    <property type="entry name" value="P-loop_NTPase"/>
</dbReference>
<keyword evidence="12" id="KW-1185">Reference proteome</keyword>
<dbReference type="GO" id="GO:0003887">
    <property type="term" value="F:DNA-directed DNA polymerase activity"/>
    <property type="evidence" value="ECO:0007669"/>
    <property type="project" value="UniProtKB-KW"/>
</dbReference>
<dbReference type="NCBIfam" id="TIGR01128">
    <property type="entry name" value="holA"/>
    <property type="match status" value="1"/>
</dbReference>
<sequence length="331" mass="38504">MSSKDVIILTGNEVYLTDNFIGKLKKKYMSGFEDMNFFVIDNIKNRGDEVGRFMNTIPFMVEKKIMVIENCDFLTSKKSLAADDEKHIMGYLDSRVDENILIFNCSGIKVDSRKKLYKKINKMGSIVKYDKLKENELVSWIKMYVSKNNREMSDGDVHYLAQVIGYLDYESPLTLYDVKNELDKLISNTEKGGDINRSNIDSVTIISIENNIFKLVDFICEGNSDNAFRMVYDMIGKNVAAHYIFHMISRHYRLLLRLYLMEKDGYSSNEIQKAMGLRPFSFNKMKKQQRQLSQNKVKKIYDMCFDFDKRVKKGLLDMETGIDMIITAAKE</sequence>
<dbReference type="EMBL" id="FQZL01000006">
    <property type="protein sequence ID" value="SHI77024.1"/>
    <property type="molecule type" value="Genomic_DNA"/>
</dbReference>
<evidence type="ECO:0000256" key="1">
    <source>
        <dbReference type="ARBA" id="ARBA00012417"/>
    </source>
</evidence>
<dbReference type="PANTHER" id="PTHR34388:SF1">
    <property type="entry name" value="DNA POLYMERASE III SUBUNIT DELTA"/>
    <property type="match status" value="1"/>
</dbReference>
<organism evidence="11 12">
    <name type="scientific">Dethiosulfatibacter aminovorans DSM 17477</name>
    <dbReference type="NCBI Taxonomy" id="1121476"/>
    <lineage>
        <taxon>Bacteria</taxon>
        <taxon>Bacillati</taxon>
        <taxon>Bacillota</taxon>
        <taxon>Tissierellia</taxon>
        <taxon>Dethiosulfatibacter</taxon>
    </lineage>
</organism>
<keyword evidence="4" id="KW-0548">Nucleotidyltransferase</keyword>
<dbReference type="GO" id="GO:0003677">
    <property type="term" value="F:DNA binding"/>
    <property type="evidence" value="ECO:0007669"/>
    <property type="project" value="InterPro"/>
</dbReference>
<dbReference type="InterPro" id="IPR005790">
    <property type="entry name" value="DNA_polIII_delta"/>
</dbReference>
<protein>
    <recommendedName>
        <fullName evidence="2">DNA polymerase III subunit delta</fullName>
        <ecNumber evidence="1">2.7.7.7</ecNumber>
    </recommendedName>
</protein>
<evidence type="ECO:0000313" key="11">
    <source>
        <dbReference type="EMBL" id="SHI77024.1"/>
    </source>
</evidence>
<evidence type="ECO:0000259" key="10">
    <source>
        <dbReference type="Pfam" id="PF21694"/>
    </source>
</evidence>
<dbReference type="AlphaFoldDB" id="A0A1M6DUV2"/>
<dbReference type="Proteomes" id="UP000184052">
    <property type="component" value="Unassembled WGS sequence"/>
</dbReference>
<proteinExistence type="inferred from homology"/>
<name>A0A1M6DUV2_9FIRM</name>
<reference evidence="11 12" key="1">
    <citation type="submission" date="2016-11" db="EMBL/GenBank/DDBJ databases">
        <authorList>
            <person name="Jaros S."/>
            <person name="Januszkiewicz K."/>
            <person name="Wedrychowicz H."/>
        </authorList>
    </citation>
    <scope>NUCLEOTIDE SEQUENCE [LARGE SCALE GENOMIC DNA]</scope>
    <source>
        <strain evidence="11 12">DSM 17477</strain>
    </source>
</reference>
<evidence type="ECO:0000256" key="7">
    <source>
        <dbReference type="ARBA" id="ARBA00034754"/>
    </source>
</evidence>
<evidence type="ECO:0000256" key="6">
    <source>
        <dbReference type="ARBA" id="ARBA00022932"/>
    </source>
</evidence>
<evidence type="ECO:0000256" key="4">
    <source>
        <dbReference type="ARBA" id="ARBA00022695"/>
    </source>
</evidence>
<dbReference type="InterPro" id="IPR048466">
    <property type="entry name" value="DNA_pol3_delta-like_C"/>
</dbReference>
<dbReference type="GO" id="GO:0009360">
    <property type="term" value="C:DNA polymerase III complex"/>
    <property type="evidence" value="ECO:0007669"/>
    <property type="project" value="InterPro"/>
</dbReference>
<dbReference type="Gene3D" id="3.40.50.300">
    <property type="entry name" value="P-loop containing nucleotide triphosphate hydrolases"/>
    <property type="match status" value="1"/>
</dbReference>
<dbReference type="EC" id="2.7.7.7" evidence="1"/>
<feature type="domain" description="DNA polymerase III delta N-terminal" evidence="9">
    <location>
        <begin position="8"/>
        <end position="129"/>
    </location>
</feature>
<dbReference type="InterPro" id="IPR010372">
    <property type="entry name" value="DNA_pol3_delta_N"/>
</dbReference>
<gene>
    <name evidence="11" type="ORF">SAMN02745751_01052</name>
</gene>
<dbReference type="Gene3D" id="1.20.272.10">
    <property type="match status" value="1"/>
</dbReference>
<evidence type="ECO:0000256" key="8">
    <source>
        <dbReference type="ARBA" id="ARBA00049244"/>
    </source>
</evidence>
<evidence type="ECO:0000256" key="5">
    <source>
        <dbReference type="ARBA" id="ARBA00022705"/>
    </source>
</evidence>
<keyword evidence="5" id="KW-0235">DNA replication</keyword>
<keyword evidence="3" id="KW-0808">Transferase</keyword>
<dbReference type="Gene3D" id="1.10.8.60">
    <property type="match status" value="1"/>
</dbReference>
<keyword evidence="6" id="KW-0239">DNA-directed DNA polymerase</keyword>
<comment type="similarity">
    <text evidence="7">Belongs to the DNA polymerase HolA subunit family.</text>
</comment>
<dbReference type="OrthoDB" id="9775929at2"/>
<dbReference type="RefSeq" id="WP_073048188.1">
    <property type="nucleotide sequence ID" value="NZ_FQZL01000006.1"/>
</dbReference>
<comment type="catalytic activity">
    <reaction evidence="8">
        <text>DNA(n) + a 2'-deoxyribonucleoside 5'-triphosphate = DNA(n+1) + diphosphate</text>
        <dbReference type="Rhea" id="RHEA:22508"/>
        <dbReference type="Rhea" id="RHEA-COMP:17339"/>
        <dbReference type="Rhea" id="RHEA-COMP:17340"/>
        <dbReference type="ChEBI" id="CHEBI:33019"/>
        <dbReference type="ChEBI" id="CHEBI:61560"/>
        <dbReference type="ChEBI" id="CHEBI:173112"/>
        <dbReference type="EC" id="2.7.7.7"/>
    </reaction>
</comment>
<accession>A0A1M6DUV2</accession>
<dbReference type="PANTHER" id="PTHR34388">
    <property type="entry name" value="DNA POLYMERASE III SUBUNIT DELTA"/>
    <property type="match status" value="1"/>
</dbReference>
<evidence type="ECO:0000259" key="9">
    <source>
        <dbReference type="Pfam" id="PF06144"/>
    </source>
</evidence>
<dbReference type="Pfam" id="PF21694">
    <property type="entry name" value="DNA_pol3_delta_C"/>
    <property type="match status" value="1"/>
</dbReference>
<dbReference type="Pfam" id="PF06144">
    <property type="entry name" value="DNA_pol3_delta"/>
    <property type="match status" value="1"/>
</dbReference>
<dbReference type="InterPro" id="IPR008921">
    <property type="entry name" value="DNA_pol3_clamp-load_cplx_C"/>
</dbReference>
<dbReference type="SUPFAM" id="SSF52540">
    <property type="entry name" value="P-loop containing nucleoside triphosphate hydrolases"/>
    <property type="match status" value="1"/>
</dbReference>